<reference evidence="1 2" key="2">
    <citation type="submission" date="2013-09" db="EMBL/GenBank/DDBJ databases">
        <title>Whole genome comparison of six Crocosphaera watsonii strains with differing phenotypes.</title>
        <authorList>
            <person name="Bench S.R."/>
            <person name="Heller P."/>
            <person name="Frank I."/>
            <person name="Arciniega M."/>
            <person name="Shilova I.N."/>
            <person name="Zehr J.P."/>
        </authorList>
    </citation>
    <scope>NUCLEOTIDE SEQUENCE [LARGE SCALE GENOMIC DNA]</scope>
    <source>
        <strain evidence="1 2">WH 0402</strain>
    </source>
</reference>
<name>T2JRV0_CROWT</name>
<proteinExistence type="predicted"/>
<protein>
    <submittedName>
        <fullName evidence="1">Uncharacterized protein</fullName>
    </submittedName>
</protein>
<comment type="caution">
    <text evidence="1">The sequence shown here is derived from an EMBL/GenBank/DDBJ whole genome shotgun (WGS) entry which is preliminary data.</text>
</comment>
<accession>T2JRV0</accession>
<dbReference type="AlphaFoldDB" id="T2JRV0"/>
<reference evidence="1 2" key="1">
    <citation type="submission" date="2013-01" db="EMBL/GenBank/DDBJ databases">
        <authorList>
            <person name="Bench S."/>
        </authorList>
    </citation>
    <scope>NUCLEOTIDE SEQUENCE [LARGE SCALE GENOMIC DNA]</scope>
    <source>
        <strain evidence="1 2">WH 0402</strain>
    </source>
</reference>
<evidence type="ECO:0000313" key="1">
    <source>
        <dbReference type="EMBL" id="CCQ67796.1"/>
    </source>
</evidence>
<sequence length="45" mass="4886">MVNRGDRKILAQNTKNTKYKVNLINPEKAAALTGDKATATAETPQ</sequence>
<dbReference type="Proteomes" id="UP000018130">
    <property type="component" value="Unassembled WGS sequence"/>
</dbReference>
<dbReference type="EMBL" id="CAQN01000657">
    <property type="protein sequence ID" value="CCQ67796.1"/>
    <property type="molecule type" value="Genomic_DNA"/>
</dbReference>
<evidence type="ECO:0000313" key="2">
    <source>
        <dbReference type="Proteomes" id="UP000018130"/>
    </source>
</evidence>
<organism evidence="1 2">
    <name type="scientific">Crocosphaera watsonii WH 0402</name>
    <dbReference type="NCBI Taxonomy" id="1284629"/>
    <lineage>
        <taxon>Bacteria</taxon>
        <taxon>Bacillati</taxon>
        <taxon>Cyanobacteriota</taxon>
        <taxon>Cyanophyceae</taxon>
        <taxon>Oscillatoriophycideae</taxon>
        <taxon>Chroococcales</taxon>
        <taxon>Aphanothecaceae</taxon>
        <taxon>Crocosphaera</taxon>
    </lineage>
</organism>
<gene>
    <name evidence="1" type="ORF">CWATWH0402_2644</name>
</gene>